<feature type="compositionally biased region" description="Low complexity" evidence="1">
    <location>
        <begin position="233"/>
        <end position="243"/>
    </location>
</feature>
<sequence>MSFQNQTFDDRDQSLRYSGNWTKDGFWNASNGQNGTLSSSNDPNATVTFTFPVPANAFYYYGMKRSRGGNYSICIDCDPDQPQPEFIDAYDSSDNGKNVPSLLFAHEFGSFAIHNITLENQPDDRGHSGNSQMTVDRFVIRVQGNSTAVSNVTLRLASFVTTSSFSTSITNSPMSPSGFSTTSTPVGAIVGGVIGGVVLIALAVLLCIRQRCLRRQERTLSKPEEGSADPGFSSSQTNLLSSSVTRPQAERPPKSNHRSRKVTTADGATSANRPKRSLPAPEYGYGVGAGLTNMNKLGGISSKSRSGHAEKEKSKPRKTRRAVDVGDESLPRYHETFTGKRESETEKVGYGFSHG</sequence>
<proteinExistence type="predicted"/>
<feature type="transmembrane region" description="Helical" evidence="2">
    <location>
        <begin position="186"/>
        <end position="208"/>
    </location>
</feature>
<evidence type="ECO:0000256" key="2">
    <source>
        <dbReference type="SAM" id="Phobius"/>
    </source>
</evidence>
<comment type="caution">
    <text evidence="3">The sequence shown here is derived from an EMBL/GenBank/DDBJ whole genome shotgun (WGS) entry which is preliminary data.</text>
</comment>
<organism evidence="3 4">
    <name type="scientific">Marasmiellus scandens</name>
    <dbReference type="NCBI Taxonomy" id="2682957"/>
    <lineage>
        <taxon>Eukaryota</taxon>
        <taxon>Fungi</taxon>
        <taxon>Dikarya</taxon>
        <taxon>Basidiomycota</taxon>
        <taxon>Agaricomycotina</taxon>
        <taxon>Agaricomycetes</taxon>
        <taxon>Agaricomycetidae</taxon>
        <taxon>Agaricales</taxon>
        <taxon>Marasmiineae</taxon>
        <taxon>Omphalotaceae</taxon>
        <taxon>Marasmiellus</taxon>
    </lineage>
</organism>
<protein>
    <submittedName>
        <fullName evidence="3">Uncharacterized protein</fullName>
    </submittedName>
</protein>
<keyword evidence="4" id="KW-1185">Reference proteome</keyword>
<dbReference type="Gene3D" id="2.60.120.260">
    <property type="entry name" value="Galactose-binding domain-like"/>
    <property type="match status" value="1"/>
</dbReference>
<evidence type="ECO:0000256" key="1">
    <source>
        <dbReference type="SAM" id="MobiDB-lite"/>
    </source>
</evidence>
<keyword evidence="2" id="KW-0812">Transmembrane</keyword>
<accession>A0ABR1JQC0</accession>
<feature type="region of interest" description="Disordered" evidence="1">
    <location>
        <begin position="219"/>
        <end position="283"/>
    </location>
</feature>
<keyword evidence="2" id="KW-1133">Transmembrane helix</keyword>
<evidence type="ECO:0000313" key="3">
    <source>
        <dbReference type="EMBL" id="KAK7464447.1"/>
    </source>
</evidence>
<feature type="region of interest" description="Disordered" evidence="1">
    <location>
        <begin position="296"/>
        <end position="355"/>
    </location>
</feature>
<feature type="compositionally biased region" description="Basic and acidic residues" evidence="1">
    <location>
        <begin position="321"/>
        <end position="347"/>
    </location>
</feature>
<name>A0ABR1JQC0_9AGAR</name>
<evidence type="ECO:0000313" key="4">
    <source>
        <dbReference type="Proteomes" id="UP001498398"/>
    </source>
</evidence>
<dbReference type="EMBL" id="JBANRG010000008">
    <property type="protein sequence ID" value="KAK7464447.1"/>
    <property type="molecule type" value="Genomic_DNA"/>
</dbReference>
<reference evidence="3 4" key="1">
    <citation type="submission" date="2024-01" db="EMBL/GenBank/DDBJ databases">
        <title>A draft genome for the cacao thread blight pathogen Marasmiellus scandens.</title>
        <authorList>
            <person name="Baruah I.K."/>
            <person name="Leung J."/>
            <person name="Bukari Y."/>
            <person name="Amoako-Attah I."/>
            <person name="Meinhardt L.W."/>
            <person name="Bailey B.A."/>
            <person name="Cohen S.P."/>
        </authorList>
    </citation>
    <scope>NUCLEOTIDE SEQUENCE [LARGE SCALE GENOMIC DNA]</scope>
    <source>
        <strain evidence="3 4">GH-19</strain>
    </source>
</reference>
<keyword evidence="2" id="KW-0472">Membrane</keyword>
<dbReference type="Proteomes" id="UP001498398">
    <property type="component" value="Unassembled WGS sequence"/>
</dbReference>
<gene>
    <name evidence="3" type="ORF">VKT23_006617</name>
</gene>